<accession>A0A1M6T3X4</accession>
<keyword evidence="2" id="KW-1185">Reference proteome</keyword>
<proteinExistence type="predicted"/>
<dbReference type="AlphaFoldDB" id="A0A1M6T3X4"/>
<protein>
    <submittedName>
        <fullName evidence="1">SLAP domain-containing protein</fullName>
    </submittedName>
</protein>
<organism evidence="1 2">
    <name type="scientific">Desulforamulus aeronauticus DSM 10349</name>
    <dbReference type="NCBI Taxonomy" id="1121421"/>
    <lineage>
        <taxon>Bacteria</taxon>
        <taxon>Bacillati</taxon>
        <taxon>Bacillota</taxon>
        <taxon>Clostridia</taxon>
        <taxon>Eubacteriales</taxon>
        <taxon>Peptococcaceae</taxon>
        <taxon>Desulforamulus</taxon>
    </lineage>
</organism>
<dbReference type="Proteomes" id="UP000183997">
    <property type="component" value="Unassembled WGS sequence"/>
</dbReference>
<gene>
    <name evidence="1" type="ORF">SAMN02745123_02161</name>
</gene>
<reference evidence="2" key="1">
    <citation type="submission" date="2016-11" db="EMBL/GenBank/DDBJ databases">
        <authorList>
            <person name="Varghese N."/>
            <person name="Submissions S."/>
        </authorList>
    </citation>
    <scope>NUCLEOTIDE SEQUENCE [LARGE SCALE GENOMIC DNA]</scope>
    <source>
        <strain evidence="2">DSM 10349</strain>
    </source>
</reference>
<sequence>MSVNLRLSLHRDEVFKKSEIEKNMMLQEISELPEISDGQVCIDAIYSVNWEDKIEIGFYLRNATATTIVINQTPLKLFNPQGEQLTEQVIDLSQMDEIPPYSVRPWKIYFNKEDNLNLTGIISDLKLTFGDLGNQTPYVKVVEDKNPEPLTPEQLNHLGQVLKTLPPVEKDQVSLSLFEMEQIENGSIKVTLIIRQGFAKPASLPRFKIGLLNSNNILVAKAAFEIEPFVLEPEMFFLRTFTFPEYTIFEKDIDLDDLSIVFL</sequence>
<evidence type="ECO:0000313" key="1">
    <source>
        <dbReference type="EMBL" id="SHK51695.1"/>
    </source>
</evidence>
<dbReference type="STRING" id="1121421.SAMN02745123_02161"/>
<dbReference type="InterPro" id="IPR030910">
    <property type="entry name" value="SLAP_dom"/>
</dbReference>
<dbReference type="NCBIfam" id="TIGR04398">
    <property type="entry name" value="SLAP_DUP"/>
    <property type="match status" value="2"/>
</dbReference>
<dbReference type="EMBL" id="FRAR01000015">
    <property type="protein sequence ID" value="SHK51695.1"/>
    <property type="molecule type" value="Genomic_DNA"/>
</dbReference>
<dbReference type="RefSeq" id="WP_072914115.1">
    <property type="nucleotide sequence ID" value="NZ_FRAR01000015.1"/>
</dbReference>
<evidence type="ECO:0000313" key="2">
    <source>
        <dbReference type="Proteomes" id="UP000183997"/>
    </source>
</evidence>
<dbReference type="OrthoDB" id="1907642at2"/>
<name>A0A1M6T3X4_9FIRM</name>